<evidence type="ECO:0000313" key="3">
    <source>
        <dbReference type="EMBL" id="CAK7910511.1"/>
    </source>
</evidence>
<dbReference type="Proteomes" id="UP001162060">
    <property type="component" value="Unassembled WGS sequence"/>
</dbReference>
<evidence type="ECO:0000256" key="1">
    <source>
        <dbReference type="SAM" id="MobiDB-lite"/>
    </source>
</evidence>
<evidence type="ECO:0000313" key="4">
    <source>
        <dbReference type="Proteomes" id="UP001162060"/>
    </source>
</evidence>
<organism evidence="3 4">
    <name type="scientific">Peronospora matthiolae</name>
    <dbReference type="NCBI Taxonomy" id="2874970"/>
    <lineage>
        <taxon>Eukaryota</taxon>
        <taxon>Sar</taxon>
        <taxon>Stramenopiles</taxon>
        <taxon>Oomycota</taxon>
        <taxon>Peronosporomycetes</taxon>
        <taxon>Peronosporales</taxon>
        <taxon>Peronosporaceae</taxon>
        <taxon>Peronospora</taxon>
    </lineage>
</organism>
<dbReference type="EMBL" id="CAKLBY020000034">
    <property type="protein sequence ID" value="CAK7907909.1"/>
    <property type="molecule type" value="Genomic_DNA"/>
</dbReference>
<reference evidence="3" key="1">
    <citation type="submission" date="2024-01" db="EMBL/GenBank/DDBJ databases">
        <authorList>
            <person name="Webb A."/>
        </authorList>
    </citation>
    <scope>NUCLEOTIDE SEQUENCE</scope>
    <source>
        <strain evidence="3">Pm1</strain>
    </source>
</reference>
<feature type="region of interest" description="Disordered" evidence="1">
    <location>
        <begin position="80"/>
        <end position="99"/>
    </location>
</feature>
<name>A0AAV1T946_9STRA</name>
<proteinExistence type="predicted"/>
<accession>A0AAV1T946</accession>
<sequence>MLCRALKHVSGLQAKLGEEQDSLSARYTECDQLRRIASDRDVTLDQMQFQLTDMASERDCAIGDHTTRRDRMASLLYGELSATPTKVGPSTHTPVPATP</sequence>
<dbReference type="EMBL" id="CAKLBY020000035">
    <property type="protein sequence ID" value="CAK7910511.1"/>
    <property type="molecule type" value="Genomic_DNA"/>
</dbReference>
<protein>
    <submittedName>
        <fullName evidence="3">Uncharacterized protein</fullName>
    </submittedName>
</protein>
<evidence type="ECO:0000313" key="2">
    <source>
        <dbReference type="EMBL" id="CAK7907909.1"/>
    </source>
</evidence>
<comment type="caution">
    <text evidence="3">The sequence shown here is derived from an EMBL/GenBank/DDBJ whole genome shotgun (WGS) entry which is preliminary data.</text>
</comment>
<dbReference type="AlphaFoldDB" id="A0AAV1T946"/>
<feature type="compositionally biased region" description="Polar residues" evidence="1">
    <location>
        <begin position="82"/>
        <end position="93"/>
    </location>
</feature>
<gene>
    <name evidence="2" type="ORF">PM001_LOCUS3627</name>
    <name evidence="3" type="ORF">PM001_LOCUS4164</name>
</gene>